<dbReference type="PANTHER" id="PTHR36983:SF2">
    <property type="entry name" value="DNAJ HOMOLOG SUBFAMILY C MEMBER 13"/>
    <property type="match status" value="1"/>
</dbReference>
<accession>A0ABD2AVS9</accession>
<protein>
    <submittedName>
        <fullName evidence="3">DnaJ subfamily C member 13 isoform X1</fullName>
    </submittedName>
</protein>
<dbReference type="PANTHER" id="PTHR36983">
    <property type="entry name" value="DNAJ HOMOLOG SUBFAMILY C MEMBER 13"/>
    <property type="match status" value="1"/>
</dbReference>
<gene>
    <name evidence="3" type="ORF">V1477_018587</name>
</gene>
<dbReference type="InterPro" id="IPR001623">
    <property type="entry name" value="DnaJ_domain"/>
</dbReference>
<dbReference type="Pfam" id="PF19432">
    <property type="entry name" value="RME-8_N"/>
    <property type="match status" value="1"/>
</dbReference>
<dbReference type="InterPro" id="IPR025640">
    <property type="entry name" value="GYF_2"/>
</dbReference>
<dbReference type="InterPro" id="IPR036869">
    <property type="entry name" value="J_dom_sf"/>
</dbReference>
<comment type="caution">
    <text evidence="3">The sequence shown here is derived from an EMBL/GenBank/DDBJ whole genome shotgun (WGS) entry which is preliminary data.</text>
</comment>
<dbReference type="InterPro" id="IPR011989">
    <property type="entry name" value="ARM-like"/>
</dbReference>
<keyword evidence="4" id="KW-1185">Reference proteome</keyword>
<proteinExistence type="predicted"/>
<dbReference type="InterPro" id="IPR045802">
    <property type="entry name" value="GRV2/DNAJC13_N"/>
</dbReference>
<dbReference type="Proteomes" id="UP001607303">
    <property type="component" value="Unassembled WGS sequence"/>
</dbReference>
<feature type="region of interest" description="Disordered" evidence="1">
    <location>
        <begin position="2272"/>
        <end position="2296"/>
    </location>
</feature>
<sequence>MFPNTTWQMQVLCRHETMMPLKDNQDVACFLVTKHSWKGKYKRIFSIGSMGITTYNPGTLEVTNKWEYSEFISVQPTNKHQLGSCEFSITMRKERKVDTMKFSSEHRAHLLTEALKYRGQFAEKSKEILKYQAYKRHWSDTNLPIVLEVTPYSLDQLDPTTNMLLSSYCYKDFEGIATMKDFPNGFAIVCGGFGRLHLFSSDKMEEIKKKLLESAINNLGISIKVLKEPIETKDFVAQRLGKFSNDEHITSGSEFTVHKISPRYKGLQKRTLCLSDTCLLERDPQTYNICTLRPLSDIFALIRDNENPQLFTIQYLNGQTRSYTATDRDSLLASLLDGVRASGNRDAHVRMHPIARGKRLGPFNLPVDEEVEISHIKFLQQPPGGRTFAEILERFNANIPYSGLNYSITQDYIEAVTIDQDGNISGPMPVFIMTQDGTPLEWTVPSLQLQLYSVMNNYLQGLFTENKEKIILAALSTLVHKELEGNDEIEAQFHAIRRLVASKVGFTAFTSFPGFREAIGTRVVKALKREDCGVTQAAIDCICALMQPMHDDCDLRQEQLNKSSLLSSNKFLESLLEMWINHINHGTGALVVSAMLDLLTFALCVPYSETTDGKHFDNLLEMVAARGRSLFKLFQHPSLAIVKGAGLIMRAIIEEGAPEVAAKMQELALAEGALPRHLLYSLFTIGNDNRLLTHRQLCRHLVGLWVTGHPTAMGLLKRIMPVGLLNYLDSNEKVPDSFLEEERLNNRDNLKIAIDHASKNKKSQQWIMIERQMRLVEKHVEHALQHWGARVGIERREKIKERPIVLRKRRERIKSEANWKLFYYKFNQDHSLPNLIWNHKTREELRTALDHEIRAFTSDKELAGGTLIAWNYREFEVQYQCLSDEVKIGDYYLRLLLERDSPESPIRKSYEFFNDLYHRFLLTTKVEMKCLCLQAMTIVYGRYYEDIGPFSDTKYIVGMLDRCTDRMERDRLVMFIKKLILHRRNVKEIMDQNGVRALVDLLTLAHLHTSRAVVPTQTNVIEAGPQQERIMEKEWYYNDSDTRKGPISLKDLKNLYTTNKITYKTKVWAQGLDGWRMISQVPQLKWTLVARGIPVINESELATLILNILIKMCEYFPSRDADDAVIRPLPRVKRLLSDLQCLPHIVQLLLTFDPVLVERVATLLCEIMRDNADVSKIYLTGVFYFILMYTGSNVLPIARFLQLTHTKQAFRSDDNISSDIMQRSILGQLLPDAMVSYLENHGAEKFAQIFLGDFDTPEAIWNAEMRRMLIEKIAAHIADFTPKLRSHTMAKYQYIAIPAVRYPQLENELFCQIFYLRHLCDTVKFPQWPIPEPVQLLKDVLNAWKKEVEKKPPLMTVDEAYKVLGLPVGEQHNEANVRKSYYKLAQMYHPDKNPQGRDKFEAVNQAYEFLCSRSCWTTDGPNPDNIVLILRTQSILFHRYAEELRPYKYAGYPQLIKTIKLESDDERLFSKSAPLLAAASELAYHTVHCSALNAEELRREDGLEVLLNAYTRCVSVLNKSSKSNDIAVQVCMHITKCFAVAGSFSGCRDKIIELPQLVKDLCRILHFRHLTKLCSVATECVSSLATDSILQMELFKSDALWHLLLFMFNYDYTLEEGGVERTQDENRQEVANNLAKLAVKACARLGGYMTKENKTPNNSIIVNALEKLLTPYLARQLSKDKPEEILKTLNSNCSNPYLIWDNGTRAELNEYLEVKRLERLNGNENFEHDFGNFKYSAHAGELIIGEIFVKVYNEQPVFPIEDPKSFTINLLEFLSKSSNYLAPLGNVTLSKEYKEKLEHVVMALEALRNVIKNNPGIELQCMGHFKLLFGLVNCNNCKLVQKSALEVISNVTKNQECVSDIAANEVIVHLLLCLHSLKEYQLLALETLYALMSSTKIVKDALDKGAVVYVLDLFCNSSNIQVRETAAELLAKMSSDKLAGPKVKIELSKFLPRLFSEAIRDSPKQCVHMFETKHENPELIWDDESKGRVSRIIAELKDEYFALQRRNPNEKLNVPEAQKNIDIATNEPIVGGVYLRLFIASPAWALRKPKEFLNELMDTILTLMSKEKTDPEMLELTTQALVCLLQVQPILADQVPSLGHIPRLCKQMAMQNNQPSVYKTAILILHQLATSEICISSICQTECISPLKHAMQSRRDMIAIACETLNRLFSTNEDRLIKQALEAEMVPYLLNILEGRLDVIDNPATTKAQIVKALKAMTKSLLLGEKVIAILERSSVWAEYKDQRHDLFISNATNSGYLTAGTPVSAGYLTAGPSTTLTTGPPPVDKEDSLIRNDSI</sequence>
<name>A0ABD2AVS9_VESMC</name>
<dbReference type="FunFam" id="1.10.287.110:FF:000007">
    <property type="entry name" value="DnaJ (Hsp40) homolog, subfamily C, member 13"/>
    <property type="match status" value="1"/>
</dbReference>
<dbReference type="Gene3D" id="1.10.287.110">
    <property type="entry name" value="DnaJ domain"/>
    <property type="match status" value="1"/>
</dbReference>
<evidence type="ECO:0000313" key="3">
    <source>
        <dbReference type="EMBL" id="KAL2724726.1"/>
    </source>
</evidence>
<dbReference type="SUPFAM" id="SSF48371">
    <property type="entry name" value="ARM repeat"/>
    <property type="match status" value="2"/>
</dbReference>
<dbReference type="CDD" id="cd06257">
    <property type="entry name" value="DnaJ"/>
    <property type="match status" value="1"/>
</dbReference>
<reference evidence="3 4" key="1">
    <citation type="journal article" date="2024" name="Ann. Entomol. Soc. Am.">
        <title>Genomic analyses of the southern and eastern yellowjacket wasps (Hymenoptera: Vespidae) reveal evolutionary signatures of social life.</title>
        <authorList>
            <person name="Catto M.A."/>
            <person name="Caine P.B."/>
            <person name="Orr S.E."/>
            <person name="Hunt B.G."/>
            <person name="Goodisman M.A.D."/>
        </authorList>
    </citation>
    <scope>NUCLEOTIDE SEQUENCE [LARGE SCALE GENOMIC DNA]</scope>
    <source>
        <strain evidence="3">232</strain>
        <tissue evidence="3">Head and thorax</tissue>
    </source>
</reference>
<dbReference type="Pfam" id="PF00226">
    <property type="entry name" value="DnaJ"/>
    <property type="match status" value="1"/>
</dbReference>
<dbReference type="SMART" id="SM00271">
    <property type="entry name" value="DnaJ"/>
    <property type="match status" value="1"/>
</dbReference>
<dbReference type="Pfam" id="PF14237">
    <property type="entry name" value="GYF_2"/>
    <property type="match status" value="1"/>
</dbReference>
<feature type="domain" description="J" evidence="2">
    <location>
        <begin position="1359"/>
        <end position="1415"/>
    </location>
</feature>
<evidence type="ECO:0000259" key="2">
    <source>
        <dbReference type="PROSITE" id="PS50076"/>
    </source>
</evidence>
<dbReference type="InterPro" id="IPR044978">
    <property type="entry name" value="GRV2/DNAJC13"/>
</dbReference>
<dbReference type="EMBL" id="JAYRBN010000112">
    <property type="protein sequence ID" value="KAL2724726.1"/>
    <property type="molecule type" value="Genomic_DNA"/>
</dbReference>
<organism evidence="3 4">
    <name type="scientific">Vespula maculifrons</name>
    <name type="common">Eastern yellow jacket</name>
    <name type="synonym">Wasp</name>
    <dbReference type="NCBI Taxonomy" id="7453"/>
    <lineage>
        <taxon>Eukaryota</taxon>
        <taxon>Metazoa</taxon>
        <taxon>Ecdysozoa</taxon>
        <taxon>Arthropoda</taxon>
        <taxon>Hexapoda</taxon>
        <taxon>Insecta</taxon>
        <taxon>Pterygota</taxon>
        <taxon>Neoptera</taxon>
        <taxon>Endopterygota</taxon>
        <taxon>Hymenoptera</taxon>
        <taxon>Apocrita</taxon>
        <taxon>Aculeata</taxon>
        <taxon>Vespoidea</taxon>
        <taxon>Vespidae</taxon>
        <taxon>Vespinae</taxon>
        <taxon>Vespula</taxon>
    </lineage>
</organism>
<evidence type="ECO:0000256" key="1">
    <source>
        <dbReference type="SAM" id="MobiDB-lite"/>
    </source>
</evidence>
<dbReference type="Gene3D" id="1.25.10.10">
    <property type="entry name" value="Leucine-rich Repeat Variant"/>
    <property type="match status" value="2"/>
</dbReference>
<feature type="compositionally biased region" description="Basic and acidic residues" evidence="1">
    <location>
        <begin position="2284"/>
        <end position="2296"/>
    </location>
</feature>
<dbReference type="PROSITE" id="PS50076">
    <property type="entry name" value="DNAJ_2"/>
    <property type="match status" value="1"/>
</dbReference>
<evidence type="ECO:0000313" key="4">
    <source>
        <dbReference type="Proteomes" id="UP001607303"/>
    </source>
</evidence>
<dbReference type="InterPro" id="IPR016024">
    <property type="entry name" value="ARM-type_fold"/>
</dbReference>